<name>A0ABW5L848_9SPHI</name>
<gene>
    <name evidence="3" type="ORF">ACFSQW_20145</name>
</gene>
<organism evidence="3 4">
    <name type="scientific">Sphingobacterium tabacisoli</name>
    <dbReference type="NCBI Taxonomy" id="2044855"/>
    <lineage>
        <taxon>Bacteria</taxon>
        <taxon>Pseudomonadati</taxon>
        <taxon>Bacteroidota</taxon>
        <taxon>Sphingobacteriia</taxon>
        <taxon>Sphingobacteriales</taxon>
        <taxon>Sphingobacteriaceae</taxon>
        <taxon>Sphingobacterium</taxon>
    </lineage>
</organism>
<evidence type="ECO:0000259" key="2">
    <source>
        <dbReference type="Pfam" id="PF06580"/>
    </source>
</evidence>
<protein>
    <submittedName>
        <fullName evidence="3">Histidine kinase</fullName>
    </submittedName>
</protein>
<keyword evidence="4" id="KW-1185">Reference proteome</keyword>
<sequence>MPYRSVGNRELRIVAGVSVFLVYAYVIHIAAYAFSGWIDLFFMLMTLLLLFLLAIWFILPRATGGRKYALAWIMFGFIGIDLLVFSLSIAISMMLGGFVWDGNWEISNYQHVWTAYIATNSFSFLYYMVRHGISNWGEFQQQNFELLQVRRGKKLLRQQLARQHFFPHFMKNTISALRALTRRDRGRSIRCIDLLMALFVYSVKHQDTRFVLLKQELEQVDRLLEIYSLRREDEEIMLDIRIGQGVTDELCIPYMLLLTLVENACEYGICTDEHKPILIDLYCITPESLMIRAMNWIPATKKHNPIATGKGLKLLHDYVVALDPMNTISVEQIGQCFEVVITLNIAVFAEAPRDIS</sequence>
<evidence type="ECO:0000313" key="3">
    <source>
        <dbReference type="EMBL" id="MFD2556710.1"/>
    </source>
</evidence>
<comment type="caution">
    <text evidence="3">The sequence shown here is derived from an EMBL/GenBank/DDBJ whole genome shotgun (WGS) entry which is preliminary data.</text>
</comment>
<evidence type="ECO:0000313" key="4">
    <source>
        <dbReference type="Proteomes" id="UP001597440"/>
    </source>
</evidence>
<feature type="transmembrane region" description="Helical" evidence="1">
    <location>
        <begin position="12"/>
        <end position="34"/>
    </location>
</feature>
<dbReference type="Proteomes" id="UP001597440">
    <property type="component" value="Unassembled WGS sequence"/>
</dbReference>
<keyword evidence="3" id="KW-0808">Transferase</keyword>
<dbReference type="PANTHER" id="PTHR34220:SF7">
    <property type="entry name" value="SENSOR HISTIDINE KINASE YPDA"/>
    <property type="match status" value="1"/>
</dbReference>
<feature type="transmembrane region" description="Helical" evidence="1">
    <location>
        <begin position="71"/>
        <end position="100"/>
    </location>
</feature>
<keyword evidence="1" id="KW-1133">Transmembrane helix</keyword>
<feature type="transmembrane region" description="Helical" evidence="1">
    <location>
        <begin position="40"/>
        <end position="59"/>
    </location>
</feature>
<dbReference type="EMBL" id="JBHULD010000025">
    <property type="protein sequence ID" value="MFD2556710.1"/>
    <property type="molecule type" value="Genomic_DNA"/>
</dbReference>
<keyword evidence="1" id="KW-0812">Transmembrane</keyword>
<dbReference type="InterPro" id="IPR010559">
    <property type="entry name" value="Sig_transdc_His_kin_internal"/>
</dbReference>
<dbReference type="GO" id="GO:0016301">
    <property type="term" value="F:kinase activity"/>
    <property type="evidence" value="ECO:0007669"/>
    <property type="project" value="UniProtKB-KW"/>
</dbReference>
<dbReference type="InterPro" id="IPR050640">
    <property type="entry name" value="Bact_2-comp_sensor_kinase"/>
</dbReference>
<keyword evidence="3" id="KW-0418">Kinase</keyword>
<keyword evidence="1" id="KW-0472">Membrane</keyword>
<accession>A0ABW5L848</accession>
<reference evidence="4" key="1">
    <citation type="journal article" date="2019" name="Int. J. Syst. Evol. Microbiol.">
        <title>The Global Catalogue of Microorganisms (GCM) 10K type strain sequencing project: providing services to taxonomists for standard genome sequencing and annotation.</title>
        <authorList>
            <consortium name="The Broad Institute Genomics Platform"/>
            <consortium name="The Broad Institute Genome Sequencing Center for Infectious Disease"/>
            <person name="Wu L."/>
            <person name="Ma J."/>
        </authorList>
    </citation>
    <scope>NUCLEOTIDE SEQUENCE [LARGE SCALE GENOMIC DNA]</scope>
    <source>
        <strain evidence="4">KCTC 52298</strain>
    </source>
</reference>
<evidence type="ECO:0000256" key="1">
    <source>
        <dbReference type="SAM" id="Phobius"/>
    </source>
</evidence>
<dbReference type="Pfam" id="PF06580">
    <property type="entry name" value="His_kinase"/>
    <property type="match status" value="1"/>
</dbReference>
<dbReference type="PANTHER" id="PTHR34220">
    <property type="entry name" value="SENSOR HISTIDINE KINASE YPDA"/>
    <property type="match status" value="1"/>
</dbReference>
<proteinExistence type="predicted"/>
<dbReference type="RefSeq" id="WP_210354880.1">
    <property type="nucleotide sequence ID" value="NZ_JAEQMU010000002.1"/>
</dbReference>
<feature type="domain" description="Signal transduction histidine kinase internal region" evidence="2">
    <location>
        <begin position="161"/>
        <end position="233"/>
    </location>
</feature>